<evidence type="ECO:0000313" key="4">
    <source>
        <dbReference type="Proteomes" id="UP000316199"/>
    </source>
</evidence>
<keyword evidence="1" id="KW-0472">Membrane</keyword>
<reference evidence="3 4" key="1">
    <citation type="submission" date="2019-02" db="EMBL/GenBank/DDBJ databases">
        <title>Prokaryotic population dynamics and viral predation in marine succession experiment using metagenomics: the confinement effect.</title>
        <authorList>
            <person name="Haro-Moreno J.M."/>
            <person name="Rodriguez-Valera F."/>
            <person name="Lopez-Perez M."/>
        </authorList>
    </citation>
    <scope>NUCLEOTIDE SEQUENCE [LARGE SCALE GENOMIC DNA]</scope>
    <source>
        <strain evidence="3">MED-G157</strain>
    </source>
</reference>
<feature type="domain" description="EamA" evidence="2">
    <location>
        <begin position="4"/>
        <end position="141"/>
    </location>
</feature>
<sequence length="295" mass="32309">MIESWILCTLIAASIQSLRTAGQRQLANEMSPLATTLVRYLFGLPLAIIYVTFLWLASEPLVLVPKPDFIAMVFVGGIFQIIATILMIRLFLARSFAVGGTYIRCEILITAVIGALFFSELISITGWIAIIISTFGLVIISLAKMQLPVSIWSSSAFLGLSAGLFFSITSLLVRSASLSLGVDPVLAAAITLVSMVTIQTIICTIWLVLYNYGEFLLIYQRWRLSLFVGVTSIIGSAAWFTAFSLERAAYVKTVGQIELLITIMISILFFKEVPNRLEFFGIGVLAVGVLLLLMS</sequence>
<dbReference type="InterPro" id="IPR037185">
    <property type="entry name" value="EmrE-like"/>
</dbReference>
<dbReference type="EMBL" id="SHAG01000010">
    <property type="protein sequence ID" value="RZO76567.1"/>
    <property type="molecule type" value="Genomic_DNA"/>
</dbReference>
<gene>
    <name evidence="3" type="ORF">EVA68_03905</name>
</gene>
<protein>
    <submittedName>
        <fullName evidence="3">DMT family transporter</fullName>
    </submittedName>
</protein>
<evidence type="ECO:0000313" key="3">
    <source>
        <dbReference type="EMBL" id="RZO76567.1"/>
    </source>
</evidence>
<feature type="transmembrane region" description="Helical" evidence="1">
    <location>
        <begin position="69"/>
        <end position="92"/>
    </location>
</feature>
<proteinExistence type="predicted"/>
<evidence type="ECO:0000259" key="2">
    <source>
        <dbReference type="Pfam" id="PF00892"/>
    </source>
</evidence>
<feature type="transmembrane region" description="Helical" evidence="1">
    <location>
        <begin position="277"/>
        <end position="294"/>
    </location>
</feature>
<organism evidence="3 4">
    <name type="scientific">OM182 bacterium</name>
    <dbReference type="NCBI Taxonomy" id="2510334"/>
    <lineage>
        <taxon>Bacteria</taxon>
        <taxon>Pseudomonadati</taxon>
        <taxon>Pseudomonadota</taxon>
        <taxon>Gammaproteobacteria</taxon>
        <taxon>OMG group</taxon>
        <taxon>OM182 clade</taxon>
    </lineage>
</organism>
<accession>A0A520S261</accession>
<dbReference type="Proteomes" id="UP000316199">
    <property type="component" value="Unassembled WGS sequence"/>
</dbReference>
<keyword evidence="1" id="KW-0812">Transmembrane</keyword>
<dbReference type="InterPro" id="IPR000620">
    <property type="entry name" value="EamA_dom"/>
</dbReference>
<feature type="transmembrane region" description="Helical" evidence="1">
    <location>
        <begin position="101"/>
        <end position="118"/>
    </location>
</feature>
<feature type="transmembrane region" description="Helical" evidence="1">
    <location>
        <begin position="155"/>
        <end position="173"/>
    </location>
</feature>
<dbReference type="Pfam" id="PF00892">
    <property type="entry name" value="EamA"/>
    <property type="match status" value="2"/>
</dbReference>
<dbReference type="SUPFAM" id="SSF103481">
    <property type="entry name" value="Multidrug resistance efflux transporter EmrE"/>
    <property type="match status" value="2"/>
</dbReference>
<evidence type="ECO:0000256" key="1">
    <source>
        <dbReference type="SAM" id="Phobius"/>
    </source>
</evidence>
<feature type="transmembrane region" description="Helical" evidence="1">
    <location>
        <begin position="249"/>
        <end position="270"/>
    </location>
</feature>
<feature type="domain" description="EamA" evidence="2">
    <location>
        <begin position="155"/>
        <end position="293"/>
    </location>
</feature>
<feature type="transmembrane region" description="Helical" evidence="1">
    <location>
        <begin position="224"/>
        <end position="243"/>
    </location>
</feature>
<dbReference type="AlphaFoldDB" id="A0A520S261"/>
<feature type="transmembrane region" description="Helical" evidence="1">
    <location>
        <begin position="37"/>
        <end position="57"/>
    </location>
</feature>
<comment type="caution">
    <text evidence="3">The sequence shown here is derived from an EMBL/GenBank/DDBJ whole genome shotgun (WGS) entry which is preliminary data.</text>
</comment>
<feature type="transmembrane region" description="Helical" evidence="1">
    <location>
        <begin position="185"/>
        <end position="212"/>
    </location>
</feature>
<keyword evidence="1" id="KW-1133">Transmembrane helix</keyword>
<name>A0A520S261_9GAMM</name>
<feature type="transmembrane region" description="Helical" evidence="1">
    <location>
        <begin position="124"/>
        <end position="143"/>
    </location>
</feature>
<dbReference type="GO" id="GO:0016020">
    <property type="term" value="C:membrane"/>
    <property type="evidence" value="ECO:0007669"/>
    <property type="project" value="InterPro"/>
</dbReference>